<dbReference type="GO" id="GO:0022857">
    <property type="term" value="F:transmembrane transporter activity"/>
    <property type="evidence" value="ECO:0007669"/>
    <property type="project" value="InterPro"/>
</dbReference>
<feature type="transmembrane region" description="Helical" evidence="4">
    <location>
        <begin position="77"/>
        <end position="94"/>
    </location>
</feature>
<dbReference type="Pfam" id="PF07690">
    <property type="entry name" value="MFS_1"/>
    <property type="match status" value="1"/>
</dbReference>
<dbReference type="Proteomes" id="UP000010448">
    <property type="component" value="Unassembled WGS sequence"/>
</dbReference>
<dbReference type="SUPFAM" id="SSF103473">
    <property type="entry name" value="MFS general substrate transporter"/>
    <property type="match status" value="1"/>
</dbReference>
<dbReference type="PANTHER" id="PTHR42910:SF1">
    <property type="entry name" value="MAJOR FACILITATOR SUPERFAMILY (MFS) PROFILE DOMAIN-CONTAINING PROTEIN"/>
    <property type="match status" value="1"/>
</dbReference>
<dbReference type="PANTHER" id="PTHR42910">
    <property type="entry name" value="TRANSPORTER SCO4007-RELATED"/>
    <property type="match status" value="1"/>
</dbReference>
<accession>A0A7K4EAJ8</accession>
<dbReference type="InterPro" id="IPR011701">
    <property type="entry name" value="MFS"/>
</dbReference>
<feature type="transmembrane region" description="Helical" evidence="4">
    <location>
        <begin position="134"/>
        <end position="159"/>
    </location>
</feature>
<evidence type="ECO:0000313" key="6">
    <source>
        <dbReference type="EMBL" id="NNJ14420.1"/>
    </source>
</evidence>
<evidence type="ECO:0000256" key="3">
    <source>
        <dbReference type="ARBA" id="ARBA00023136"/>
    </source>
</evidence>
<gene>
    <name evidence="6" type="ORF">CSV86_003695</name>
</gene>
<evidence type="ECO:0000313" key="7">
    <source>
        <dbReference type="Proteomes" id="UP000010448"/>
    </source>
</evidence>
<name>A0A7K4EAJ8_9PSED</name>
<dbReference type="InterPro" id="IPR020846">
    <property type="entry name" value="MFS_dom"/>
</dbReference>
<proteinExistence type="predicted"/>
<organism evidence="6 7">
    <name type="scientific">Pseudomonas bharatica CSV86</name>
    <dbReference type="NCBI Taxonomy" id="1005395"/>
    <lineage>
        <taxon>Bacteria</taxon>
        <taxon>Pseudomonadati</taxon>
        <taxon>Pseudomonadota</taxon>
        <taxon>Gammaproteobacteria</taxon>
        <taxon>Pseudomonadales</taxon>
        <taxon>Pseudomonadaceae</taxon>
        <taxon>Pseudomonas</taxon>
        <taxon>Pseudomonas bharatica</taxon>
    </lineage>
</organism>
<evidence type="ECO:0000256" key="1">
    <source>
        <dbReference type="ARBA" id="ARBA00022692"/>
    </source>
</evidence>
<feature type="transmembrane region" description="Helical" evidence="4">
    <location>
        <begin position="165"/>
        <end position="184"/>
    </location>
</feature>
<dbReference type="InterPro" id="IPR036259">
    <property type="entry name" value="MFS_trans_sf"/>
</dbReference>
<evidence type="ECO:0000259" key="5">
    <source>
        <dbReference type="PROSITE" id="PS50850"/>
    </source>
</evidence>
<evidence type="ECO:0000256" key="2">
    <source>
        <dbReference type="ARBA" id="ARBA00022989"/>
    </source>
</evidence>
<feature type="transmembrane region" description="Helical" evidence="4">
    <location>
        <begin position="338"/>
        <end position="356"/>
    </location>
</feature>
<keyword evidence="3 4" id="KW-0472">Membrane</keyword>
<evidence type="ECO:0000256" key="4">
    <source>
        <dbReference type="SAM" id="Phobius"/>
    </source>
</evidence>
<feature type="transmembrane region" description="Helical" evidence="4">
    <location>
        <begin position="40"/>
        <end position="65"/>
    </location>
</feature>
<feature type="transmembrane region" description="Helical" evidence="4">
    <location>
        <begin position="362"/>
        <end position="384"/>
    </location>
</feature>
<keyword evidence="7" id="KW-1185">Reference proteome</keyword>
<reference evidence="6 7" key="1">
    <citation type="journal article" date="2013" name="Genome Announc.">
        <title>Genome Sequence of Naphthalene-Degrading Soil Bacterium Pseudomonas putida CSV86.</title>
        <authorList>
            <person name="Phale P.S."/>
            <person name="Paliwal V."/>
            <person name="Raju S.C."/>
            <person name="Modak A."/>
            <person name="Purohit H.J."/>
        </authorList>
    </citation>
    <scope>NUCLEOTIDE SEQUENCE [LARGE SCALE GENOMIC DNA]</scope>
    <source>
        <strain evidence="6 7">CSV86</strain>
    </source>
</reference>
<feature type="transmembrane region" description="Helical" evidence="4">
    <location>
        <begin position="287"/>
        <end position="317"/>
    </location>
</feature>
<feature type="transmembrane region" description="Helical" evidence="4">
    <location>
        <begin position="100"/>
        <end position="122"/>
    </location>
</feature>
<comment type="caution">
    <text evidence="6">The sequence shown here is derived from an EMBL/GenBank/DDBJ whole genome shotgun (WGS) entry which is preliminary data.</text>
</comment>
<dbReference type="CDD" id="cd17324">
    <property type="entry name" value="MFS_NepI_like"/>
    <property type="match status" value="1"/>
</dbReference>
<feature type="transmembrane region" description="Helical" evidence="4">
    <location>
        <begin position="191"/>
        <end position="207"/>
    </location>
</feature>
<dbReference type="PROSITE" id="PS50850">
    <property type="entry name" value="MFS"/>
    <property type="match status" value="1"/>
</dbReference>
<protein>
    <submittedName>
        <fullName evidence="6">MFS transporter</fullName>
    </submittedName>
</protein>
<sequence length="429" mass="44844">MSSTPVLSRALILLMATATGLAVASNYYAQPLLHSIAEHFGLSTASAGCIVIAAQLSYGAGLFLLAPLGDLFEQRRLIVSMISIATIGLLISAFSPSLPWLLLGTTLTGLFSVVAQVLVPMAAGLSEPSERGRVVGTLMGGLLLGILLARTAAGFMATLGDWRSIYMLAAALMALSAIALYRALPQRQQHAGLAYPALIGSVFRLFAEEPVLRLRSLLGAISFCLFALFWTPLAFLLKAEPYQYSDGVIGLFGLAGAAGALAANWGGRLADKGKGAQGTTVGLLVQLLSWVPLAFAPTSLAALLAGVLLLDLAVQLVHVSNQNAVIALRPEARNRLNAGYITCYFIGGASGSLLGTQLFQAWGWNGIVIAGLGIGVVGLLVWWLGATKLCRSELSDGRPTLRRLAIDLGVSGGLSKRWSTSPLKPGLPP</sequence>
<feature type="transmembrane region" description="Helical" evidence="4">
    <location>
        <begin position="219"/>
        <end position="237"/>
    </location>
</feature>
<feature type="domain" description="Major facilitator superfamily (MFS) profile" evidence="5">
    <location>
        <begin position="11"/>
        <end position="390"/>
    </location>
</feature>
<feature type="transmembrane region" description="Helical" evidence="4">
    <location>
        <begin position="249"/>
        <end position="267"/>
    </location>
</feature>
<keyword evidence="2 4" id="KW-1133">Transmembrane helix</keyword>
<dbReference type="Gene3D" id="1.20.1250.20">
    <property type="entry name" value="MFS general substrate transporter like domains"/>
    <property type="match status" value="1"/>
</dbReference>
<dbReference type="AlphaFoldDB" id="A0A7K4EAJ8"/>
<dbReference type="EMBL" id="AMWJ02000001">
    <property type="protein sequence ID" value="NNJ14420.1"/>
    <property type="molecule type" value="Genomic_DNA"/>
</dbReference>
<keyword evidence="1 4" id="KW-0812">Transmembrane</keyword>